<dbReference type="Gene3D" id="1.20.1250.20">
    <property type="entry name" value="MFS general substrate transporter like domains"/>
    <property type="match status" value="1"/>
</dbReference>
<dbReference type="SUPFAM" id="SSF103473">
    <property type="entry name" value="MFS general substrate transporter"/>
    <property type="match status" value="1"/>
</dbReference>
<evidence type="ECO:0000313" key="8">
    <source>
        <dbReference type="EMBL" id="OLN95330.1"/>
    </source>
</evidence>
<feature type="transmembrane region" description="Helical" evidence="7">
    <location>
        <begin position="46"/>
        <end position="64"/>
    </location>
</feature>
<feature type="transmembrane region" description="Helical" evidence="7">
    <location>
        <begin position="286"/>
        <end position="308"/>
    </location>
</feature>
<feature type="transmembrane region" description="Helical" evidence="7">
    <location>
        <begin position="394"/>
        <end position="414"/>
    </location>
</feature>
<reference evidence="8 9" key="1">
    <citation type="submission" date="2016-11" db="EMBL/GenBank/DDBJ databases">
        <title>Draft Genome Assembly of Colletotrichum chlorophyti a pathogen of herbaceous plants.</title>
        <authorList>
            <person name="Gan P."/>
            <person name="Narusaka M."/>
            <person name="Tsushima A."/>
            <person name="Narusaka Y."/>
            <person name="Takano Y."/>
            <person name="Shirasu K."/>
        </authorList>
    </citation>
    <scope>NUCLEOTIDE SEQUENCE [LARGE SCALE GENOMIC DNA]</scope>
    <source>
        <strain evidence="8 9">NTL11</strain>
    </source>
</reference>
<dbReference type="PANTHER" id="PTHR23501:SF3">
    <property type="entry name" value="MAJOR FACILITATOR SUPERFAMILY (MFS) PROFILE DOMAIN-CONTAINING PROTEIN"/>
    <property type="match status" value="1"/>
</dbReference>
<gene>
    <name evidence="8" type="ORF">CCHL11_04699</name>
</gene>
<dbReference type="AlphaFoldDB" id="A0A1Q8S1P4"/>
<dbReference type="InterPro" id="IPR011701">
    <property type="entry name" value="MFS"/>
</dbReference>
<comment type="caution">
    <text evidence="8">The sequence shown here is derived from an EMBL/GenBank/DDBJ whole genome shotgun (WGS) entry which is preliminary data.</text>
</comment>
<evidence type="ECO:0000256" key="6">
    <source>
        <dbReference type="ARBA" id="ARBA00023136"/>
    </source>
</evidence>
<evidence type="ECO:0000256" key="2">
    <source>
        <dbReference type="ARBA" id="ARBA00008335"/>
    </source>
</evidence>
<evidence type="ECO:0000256" key="1">
    <source>
        <dbReference type="ARBA" id="ARBA00004141"/>
    </source>
</evidence>
<feature type="transmembrane region" description="Helical" evidence="7">
    <location>
        <begin position="535"/>
        <end position="553"/>
    </location>
</feature>
<feature type="transmembrane region" description="Helical" evidence="7">
    <location>
        <begin position="250"/>
        <end position="274"/>
    </location>
</feature>
<dbReference type="EMBL" id="MPGH01000037">
    <property type="protein sequence ID" value="OLN95330.1"/>
    <property type="molecule type" value="Genomic_DNA"/>
</dbReference>
<keyword evidence="3" id="KW-0813">Transport</keyword>
<proteinExistence type="inferred from homology"/>
<dbReference type="FunFam" id="1.20.1250.20:FF:000284">
    <property type="entry name" value="Siderophore iron transporter mirB"/>
    <property type="match status" value="1"/>
</dbReference>
<feature type="transmembrane region" description="Helical" evidence="7">
    <location>
        <begin position="116"/>
        <end position="133"/>
    </location>
</feature>
<protein>
    <submittedName>
        <fullName evidence="8">Siderophore iron transporter mirB 5</fullName>
    </submittedName>
</protein>
<comment type="subcellular location">
    <subcellularLocation>
        <location evidence="1">Membrane</location>
        <topology evidence="1">Multi-pass membrane protein</topology>
    </subcellularLocation>
</comment>
<feature type="transmembrane region" description="Helical" evidence="7">
    <location>
        <begin position="204"/>
        <end position="229"/>
    </location>
</feature>
<dbReference type="GO" id="GO:0022857">
    <property type="term" value="F:transmembrane transporter activity"/>
    <property type="evidence" value="ECO:0007669"/>
    <property type="project" value="InterPro"/>
</dbReference>
<dbReference type="Pfam" id="PF07690">
    <property type="entry name" value="MFS_1"/>
    <property type="match status" value="1"/>
</dbReference>
<evidence type="ECO:0000256" key="3">
    <source>
        <dbReference type="ARBA" id="ARBA00022448"/>
    </source>
</evidence>
<accession>A0A1Q8S1P4</accession>
<feature type="transmembrane region" description="Helical" evidence="7">
    <location>
        <begin position="84"/>
        <end position="104"/>
    </location>
</feature>
<dbReference type="InterPro" id="IPR036259">
    <property type="entry name" value="MFS_trans_sf"/>
</dbReference>
<keyword evidence="9" id="KW-1185">Reference proteome</keyword>
<keyword evidence="5 7" id="KW-1133">Transmembrane helix</keyword>
<feature type="transmembrane region" description="Helical" evidence="7">
    <location>
        <begin position="328"/>
        <end position="345"/>
    </location>
</feature>
<comment type="similarity">
    <text evidence="2">Belongs to the major facilitator superfamily.</text>
</comment>
<keyword evidence="4 7" id="KW-0812">Transmembrane</keyword>
<feature type="transmembrane region" description="Helical" evidence="7">
    <location>
        <begin position="175"/>
        <end position="198"/>
    </location>
</feature>
<dbReference type="PANTHER" id="PTHR23501">
    <property type="entry name" value="MAJOR FACILITATOR SUPERFAMILY"/>
    <property type="match status" value="1"/>
</dbReference>
<feature type="transmembrane region" description="Helical" evidence="7">
    <location>
        <begin position="370"/>
        <end position="387"/>
    </location>
</feature>
<sequence length="569" mass="61777">MSLPKDTDNIVNNRNAIDGLNQESICKDAQAGVQKIEATTLVWSKTLLIVAYAMMWCIYFVNTMQQNTTSVLAPYVTSKFAEHSLTATTNAVSSLFGGLIRLPLAKVLDIWGRPQGYAFCVAVLTLGLILMAGCENVETYAVAQVIYWVGYSGLAYTMSIFIADTSALKNRGLMLAFSSSPHIITGLIGGPLANSLILGPGYQWGFIIFAIVTPVITMPLFGIFMYAYYKAKKKGLYSETKSTRTTLGSINHYFVEFDIIGIVLILGGFALLLLPFSLSQKHPEGLQSPTIIAMILLGAVLLVAFVLWEKFLTPVRLLPYNLLVDRTILGGCILPAVAFVSFYTWNSYFSSFLQVVHSADVIYANHINEIYSGGSCVSGLAVGLFLRSNGGMKWIALCVGVPLNILGVGLIILFRQPGCVLGYIIMCQIFIAVAGGTLHICEQMAVMAVVEHQHISVVLAMQGAFSSIAGAVGATIATAIWQSVFPTRLMEYLPEKDKKDFTKIYGDLAVQLSYRNGTATRDAIICAYGDAQKNLLITATAILALSIPAVAVWRDVKLKEIKQTKGTVV</sequence>
<dbReference type="GO" id="GO:0005886">
    <property type="term" value="C:plasma membrane"/>
    <property type="evidence" value="ECO:0007669"/>
    <property type="project" value="TreeGrafter"/>
</dbReference>
<feature type="transmembrane region" description="Helical" evidence="7">
    <location>
        <begin position="420"/>
        <end position="441"/>
    </location>
</feature>
<evidence type="ECO:0000256" key="5">
    <source>
        <dbReference type="ARBA" id="ARBA00022989"/>
    </source>
</evidence>
<evidence type="ECO:0000256" key="7">
    <source>
        <dbReference type="SAM" id="Phobius"/>
    </source>
</evidence>
<dbReference type="Proteomes" id="UP000186583">
    <property type="component" value="Unassembled WGS sequence"/>
</dbReference>
<organism evidence="8 9">
    <name type="scientific">Colletotrichum chlorophyti</name>
    <dbReference type="NCBI Taxonomy" id="708187"/>
    <lineage>
        <taxon>Eukaryota</taxon>
        <taxon>Fungi</taxon>
        <taxon>Dikarya</taxon>
        <taxon>Ascomycota</taxon>
        <taxon>Pezizomycotina</taxon>
        <taxon>Sordariomycetes</taxon>
        <taxon>Hypocreomycetidae</taxon>
        <taxon>Glomerellales</taxon>
        <taxon>Glomerellaceae</taxon>
        <taxon>Colletotrichum</taxon>
    </lineage>
</organism>
<evidence type="ECO:0000256" key="4">
    <source>
        <dbReference type="ARBA" id="ARBA00022692"/>
    </source>
</evidence>
<evidence type="ECO:0000313" key="9">
    <source>
        <dbReference type="Proteomes" id="UP000186583"/>
    </source>
</evidence>
<feature type="transmembrane region" description="Helical" evidence="7">
    <location>
        <begin position="453"/>
        <end position="481"/>
    </location>
</feature>
<dbReference type="OrthoDB" id="4078873at2759"/>
<feature type="transmembrane region" description="Helical" evidence="7">
    <location>
        <begin position="145"/>
        <end position="163"/>
    </location>
</feature>
<keyword evidence="6 7" id="KW-0472">Membrane</keyword>
<name>A0A1Q8S1P4_9PEZI</name>